<protein>
    <submittedName>
        <fullName evidence="1">Uncharacterized protein</fullName>
    </submittedName>
</protein>
<accession>A0AAV5CZQ1</accession>
<dbReference type="EMBL" id="BQKI01000010">
    <property type="protein sequence ID" value="GJN03352.1"/>
    <property type="molecule type" value="Genomic_DNA"/>
</dbReference>
<sequence length="217" mass="23236">MVEGEGFVVVAAAVGAPVANGGPRPPMRWSAANSGFVLRAICELVGKGARTDKGFKEVHVNQVAKALREFSGDEDHPKDAEYLNRPIEFYTEMETAFGSTMATRRFAMGSGEALGQFSGFNDSEGTKPEIGDIGGHNKAEAADTSKTTTKANTGNSVAAALREIDPSYVDLDLYDVVMGVPKFNEEALMVAYSHLLDNKAQGRGYINMTSAHRVLLT</sequence>
<evidence type="ECO:0000313" key="2">
    <source>
        <dbReference type="Proteomes" id="UP001054889"/>
    </source>
</evidence>
<reference evidence="1" key="2">
    <citation type="submission" date="2021-12" db="EMBL/GenBank/DDBJ databases">
        <title>Resequencing data analysis of finger millet.</title>
        <authorList>
            <person name="Hatakeyama M."/>
            <person name="Aluri S."/>
            <person name="Balachadran M.T."/>
            <person name="Sivarajan S.R."/>
            <person name="Poveda L."/>
            <person name="Shimizu-Inatsugi R."/>
            <person name="Schlapbach R."/>
            <person name="Sreeman S.M."/>
            <person name="Shimizu K.K."/>
        </authorList>
    </citation>
    <scope>NUCLEOTIDE SEQUENCE</scope>
</reference>
<dbReference type="Proteomes" id="UP001054889">
    <property type="component" value="Unassembled WGS sequence"/>
</dbReference>
<dbReference type="AlphaFoldDB" id="A0AAV5CZQ1"/>
<evidence type="ECO:0000313" key="1">
    <source>
        <dbReference type="EMBL" id="GJN03352.1"/>
    </source>
</evidence>
<dbReference type="PANTHER" id="PTHR47127">
    <property type="entry name" value="10A19I.15"/>
    <property type="match status" value="1"/>
</dbReference>
<reference evidence="1" key="1">
    <citation type="journal article" date="2018" name="DNA Res.">
        <title>Multiple hybrid de novo genome assembly of finger millet, an orphan allotetraploid crop.</title>
        <authorList>
            <person name="Hatakeyama M."/>
            <person name="Aluri S."/>
            <person name="Balachadran M.T."/>
            <person name="Sivarajan S.R."/>
            <person name="Patrignani A."/>
            <person name="Gruter S."/>
            <person name="Poveda L."/>
            <person name="Shimizu-Inatsugi R."/>
            <person name="Baeten J."/>
            <person name="Francoijs K.J."/>
            <person name="Nataraja K.N."/>
            <person name="Reddy Y.A.N."/>
            <person name="Phadnis S."/>
            <person name="Ravikumar R.L."/>
            <person name="Schlapbach R."/>
            <person name="Sreeman S.M."/>
            <person name="Shimizu K.K."/>
        </authorList>
    </citation>
    <scope>NUCLEOTIDE SEQUENCE</scope>
</reference>
<organism evidence="1 2">
    <name type="scientific">Eleusine coracana subsp. coracana</name>
    <dbReference type="NCBI Taxonomy" id="191504"/>
    <lineage>
        <taxon>Eukaryota</taxon>
        <taxon>Viridiplantae</taxon>
        <taxon>Streptophyta</taxon>
        <taxon>Embryophyta</taxon>
        <taxon>Tracheophyta</taxon>
        <taxon>Spermatophyta</taxon>
        <taxon>Magnoliopsida</taxon>
        <taxon>Liliopsida</taxon>
        <taxon>Poales</taxon>
        <taxon>Poaceae</taxon>
        <taxon>PACMAD clade</taxon>
        <taxon>Chloridoideae</taxon>
        <taxon>Cynodonteae</taxon>
        <taxon>Eleusininae</taxon>
        <taxon>Eleusine</taxon>
    </lineage>
</organism>
<keyword evidence="2" id="KW-1185">Reference proteome</keyword>
<name>A0AAV5CZQ1_ELECO</name>
<comment type="caution">
    <text evidence="1">The sequence shown here is derived from an EMBL/GenBank/DDBJ whole genome shotgun (WGS) entry which is preliminary data.</text>
</comment>
<proteinExistence type="predicted"/>
<gene>
    <name evidence="1" type="primary">ga20788</name>
    <name evidence="1" type="ORF">PR202_ga20788</name>
</gene>